<dbReference type="Pfam" id="PF01764">
    <property type="entry name" value="Lipase_3"/>
    <property type="match status" value="1"/>
</dbReference>
<name>A0ABN9USG5_9DINO</name>
<feature type="non-terminal residue" evidence="2">
    <location>
        <position position="188"/>
    </location>
</feature>
<comment type="caution">
    <text evidence="2">The sequence shown here is derived from an EMBL/GenBank/DDBJ whole genome shotgun (WGS) entry which is preliminary data.</text>
</comment>
<dbReference type="SUPFAM" id="SSF53474">
    <property type="entry name" value="alpha/beta-Hydrolases"/>
    <property type="match status" value="1"/>
</dbReference>
<dbReference type="InterPro" id="IPR029058">
    <property type="entry name" value="AB_hydrolase_fold"/>
</dbReference>
<proteinExistence type="predicted"/>
<dbReference type="Gene3D" id="3.40.50.1820">
    <property type="entry name" value="alpha/beta hydrolase"/>
    <property type="match status" value="1"/>
</dbReference>
<sequence length="188" mass="19839">MALELAGGLDPSRSLPPAPDRGWFFGLFGAPEPPEPPRDRLFDRIRLYTFGAPRVGNAEFAAEMDAKVPEFFRVVNREDIVTRLPRGGYVHGGRSALLVNTTAGETSPGPCSVDGLWVEGEDEAARCPSGLDSAAVRSPLDSGSLLGDIWLGMKKAETDALQEAAAKIAEGSSALRDRAASISGAASE</sequence>
<accession>A0ABN9USG5</accession>
<dbReference type="PANTHER" id="PTHR45856">
    <property type="entry name" value="ALPHA/BETA-HYDROLASES SUPERFAMILY PROTEIN"/>
    <property type="match status" value="1"/>
</dbReference>
<organism evidence="2 3">
    <name type="scientific">Prorocentrum cordatum</name>
    <dbReference type="NCBI Taxonomy" id="2364126"/>
    <lineage>
        <taxon>Eukaryota</taxon>
        <taxon>Sar</taxon>
        <taxon>Alveolata</taxon>
        <taxon>Dinophyceae</taxon>
        <taxon>Prorocentrales</taxon>
        <taxon>Prorocentraceae</taxon>
        <taxon>Prorocentrum</taxon>
    </lineage>
</organism>
<gene>
    <name evidence="2" type="ORF">PCOR1329_LOCUS51229</name>
</gene>
<feature type="domain" description="Fungal lipase-type" evidence="1">
    <location>
        <begin position="43"/>
        <end position="85"/>
    </location>
</feature>
<protein>
    <recommendedName>
        <fullName evidence="1">Fungal lipase-type domain-containing protein</fullName>
    </recommendedName>
</protein>
<keyword evidence="3" id="KW-1185">Reference proteome</keyword>
<evidence type="ECO:0000313" key="2">
    <source>
        <dbReference type="EMBL" id="CAK0862929.1"/>
    </source>
</evidence>
<dbReference type="EMBL" id="CAUYUJ010016210">
    <property type="protein sequence ID" value="CAK0862929.1"/>
    <property type="molecule type" value="Genomic_DNA"/>
</dbReference>
<reference evidence="2" key="1">
    <citation type="submission" date="2023-10" db="EMBL/GenBank/DDBJ databases">
        <authorList>
            <person name="Chen Y."/>
            <person name="Shah S."/>
            <person name="Dougan E. K."/>
            <person name="Thang M."/>
            <person name="Chan C."/>
        </authorList>
    </citation>
    <scope>NUCLEOTIDE SEQUENCE [LARGE SCALE GENOMIC DNA]</scope>
</reference>
<dbReference type="InterPro" id="IPR051218">
    <property type="entry name" value="Sec_MonoDiacylglyc_Lipase"/>
</dbReference>
<evidence type="ECO:0000259" key="1">
    <source>
        <dbReference type="Pfam" id="PF01764"/>
    </source>
</evidence>
<dbReference type="PANTHER" id="PTHR45856:SF11">
    <property type="entry name" value="FUNGAL LIPASE-LIKE DOMAIN-CONTAINING PROTEIN"/>
    <property type="match status" value="1"/>
</dbReference>
<evidence type="ECO:0000313" key="3">
    <source>
        <dbReference type="Proteomes" id="UP001189429"/>
    </source>
</evidence>
<dbReference type="Proteomes" id="UP001189429">
    <property type="component" value="Unassembled WGS sequence"/>
</dbReference>
<dbReference type="InterPro" id="IPR002921">
    <property type="entry name" value="Fungal_lipase-type"/>
</dbReference>